<proteinExistence type="predicted"/>
<sequence>MKLSNVFLAAVVILTCVCVFQITAVPFIQQVQDEHHVESEELQENQHLTEAEHRLTDPLVLFRTKRQSHLSLCRFCCKCCRNKGCGYCCKF</sequence>
<protein>
    <submittedName>
        <fullName evidence="2">Hepcidin-1 isoform X1</fullName>
    </submittedName>
</protein>
<dbReference type="RefSeq" id="XP_073780860.1">
    <property type="nucleotide sequence ID" value="XM_073924759.1"/>
</dbReference>
<evidence type="ECO:0000313" key="2">
    <source>
        <dbReference type="RefSeq" id="XP_073780860.1"/>
    </source>
</evidence>
<gene>
    <name evidence="2" type="primary">hamp</name>
    <name evidence="2" type="synonym">hamp1</name>
    <name evidence="2" type="synonym">hamp2</name>
    <name evidence="2" type="synonym">hep</name>
</gene>
<reference evidence="2" key="1">
    <citation type="submission" date="2025-08" db="UniProtKB">
        <authorList>
            <consortium name="RefSeq"/>
        </authorList>
    </citation>
    <scope>IDENTIFICATION</scope>
    <source>
        <strain evidence="2">Tuebingen</strain>
        <tissue evidence="2">Fibroblasts and whole tissue</tissue>
    </source>
</reference>
<dbReference type="Proteomes" id="UP000000437">
    <property type="component" value="Chromosome 16"/>
</dbReference>
<evidence type="ECO:0000313" key="1">
    <source>
        <dbReference type="Proteomes" id="UP000000437"/>
    </source>
</evidence>
<organism evidence="1 2">
    <name type="scientific">Danio rerio</name>
    <name type="common">Zebrafish</name>
    <name type="synonym">Brachydanio rerio</name>
    <dbReference type="NCBI Taxonomy" id="7955"/>
    <lineage>
        <taxon>Eukaryota</taxon>
        <taxon>Metazoa</taxon>
        <taxon>Chordata</taxon>
        <taxon>Craniata</taxon>
        <taxon>Vertebrata</taxon>
        <taxon>Euteleostomi</taxon>
        <taxon>Actinopterygii</taxon>
        <taxon>Neopterygii</taxon>
        <taxon>Teleostei</taxon>
        <taxon>Ostariophysi</taxon>
        <taxon>Cypriniformes</taxon>
        <taxon>Danionidae</taxon>
        <taxon>Danioninae</taxon>
        <taxon>Danio</taxon>
    </lineage>
</organism>
<accession>A0AC58HFU8</accession>
<keyword evidence="1" id="KW-1185">Reference proteome</keyword>
<name>A0AC58HFU8_DANRE</name>